<dbReference type="AlphaFoldDB" id="A0A167YJ81"/>
<dbReference type="OrthoDB" id="4866396at2759"/>
<keyword evidence="1" id="KW-1133">Transmembrane helix</keyword>
<dbReference type="EMBL" id="AZHF01000013">
    <property type="protein sequence ID" value="OAA66383.1"/>
    <property type="molecule type" value="Genomic_DNA"/>
</dbReference>
<evidence type="ECO:0000256" key="1">
    <source>
        <dbReference type="SAM" id="Phobius"/>
    </source>
</evidence>
<organism evidence="2 3">
    <name type="scientific">Akanthomyces lecanii RCEF 1005</name>
    <dbReference type="NCBI Taxonomy" id="1081108"/>
    <lineage>
        <taxon>Eukaryota</taxon>
        <taxon>Fungi</taxon>
        <taxon>Dikarya</taxon>
        <taxon>Ascomycota</taxon>
        <taxon>Pezizomycotina</taxon>
        <taxon>Sordariomycetes</taxon>
        <taxon>Hypocreomycetidae</taxon>
        <taxon>Hypocreales</taxon>
        <taxon>Cordycipitaceae</taxon>
        <taxon>Akanthomyces</taxon>
        <taxon>Cordyceps confragosa</taxon>
    </lineage>
</organism>
<accession>A0A167YJ81</accession>
<sequence>MNSTTTVAAAAPALTTPFVVPASCTDSFDTTITYRTGLSGDATHITAYAAFPQTTSGCQASGANLHRDGATIVLRPGVCPSDWVAYNLKVDGPQYYPNPSDAASVTFDAVCCSSGFSMTETYYSIPNFGPACTKLVSKTQAATSGLTTTTLIVSAHAAWQIEWMAKDAPTLTPQPPSMDLCYDVQMPTWTPGSAATGRKKCRSLQDSPDKHQYDGLVYIAIVLPTVIGFLLITGCICCCVCYRRKKNRQRREAERPAELPGDEASSLELYKYTT</sequence>
<reference evidence="2 3" key="1">
    <citation type="journal article" date="2016" name="Genome Biol. Evol.">
        <title>Divergent and convergent evolution of fungal pathogenicity.</title>
        <authorList>
            <person name="Shang Y."/>
            <person name="Xiao G."/>
            <person name="Zheng P."/>
            <person name="Cen K."/>
            <person name="Zhan S."/>
            <person name="Wang C."/>
        </authorList>
    </citation>
    <scope>NUCLEOTIDE SEQUENCE [LARGE SCALE GENOMIC DNA]</scope>
    <source>
        <strain evidence="2 3">RCEF 1005</strain>
    </source>
</reference>
<evidence type="ECO:0000313" key="3">
    <source>
        <dbReference type="Proteomes" id="UP000076881"/>
    </source>
</evidence>
<comment type="caution">
    <text evidence="2">The sequence shown here is derived from an EMBL/GenBank/DDBJ whole genome shotgun (WGS) entry which is preliminary data.</text>
</comment>
<feature type="transmembrane region" description="Helical" evidence="1">
    <location>
        <begin position="216"/>
        <end position="242"/>
    </location>
</feature>
<gene>
    <name evidence="2" type="ORF">LEL_10482</name>
</gene>
<keyword evidence="1" id="KW-0472">Membrane</keyword>
<dbReference type="Proteomes" id="UP000076881">
    <property type="component" value="Unassembled WGS sequence"/>
</dbReference>
<name>A0A167YJ81_CORDF</name>
<evidence type="ECO:0000313" key="2">
    <source>
        <dbReference type="EMBL" id="OAA66383.1"/>
    </source>
</evidence>
<proteinExistence type="predicted"/>
<keyword evidence="1" id="KW-0812">Transmembrane</keyword>
<protein>
    <submittedName>
        <fullName evidence="2">Uncharacterized protein</fullName>
    </submittedName>
</protein>
<keyword evidence="3" id="KW-1185">Reference proteome</keyword>